<keyword evidence="2" id="KW-0134">Cell wall</keyword>
<comment type="subcellular location">
    <subcellularLocation>
        <location evidence="1">Secreted</location>
        <location evidence="1">Cell wall</location>
        <topology evidence="1">Peptidoglycan-anchor</topology>
    </subcellularLocation>
</comment>
<sequence>MDSNGSGTMLSSGYSADGTTSISASDLPSTGDTNSSLPWVGLGLFSLAGAFLLRLFRK</sequence>
<organism evidence="8 9">
    <name type="scientific">Listeria marthii FSL S4-120</name>
    <dbReference type="NCBI Taxonomy" id="702457"/>
    <lineage>
        <taxon>Bacteria</taxon>
        <taxon>Bacillati</taxon>
        <taxon>Bacillota</taxon>
        <taxon>Bacilli</taxon>
        <taxon>Bacillales</taxon>
        <taxon>Listeriaceae</taxon>
        <taxon>Listeria</taxon>
    </lineage>
</organism>
<dbReference type="PROSITE" id="PS50847">
    <property type="entry name" value="GRAM_POS_ANCHORING"/>
    <property type="match status" value="1"/>
</dbReference>
<gene>
    <name evidence="8" type="ORF">NT05LM_2113</name>
</gene>
<name>A0ABN0BWA2_9LIST</name>
<keyword evidence="9" id="KW-1185">Reference proteome</keyword>
<keyword evidence="5" id="KW-0572">Peptidoglycan-anchor</keyword>
<keyword evidence="6" id="KW-1133">Transmembrane helix</keyword>
<keyword evidence="4" id="KW-0732">Signal</keyword>
<evidence type="ECO:0000256" key="2">
    <source>
        <dbReference type="ARBA" id="ARBA00022512"/>
    </source>
</evidence>
<dbReference type="Proteomes" id="UP000003412">
    <property type="component" value="Chromosome"/>
</dbReference>
<evidence type="ECO:0000313" key="9">
    <source>
        <dbReference type="Proteomes" id="UP000003412"/>
    </source>
</evidence>
<dbReference type="EMBL" id="ADXF01000742">
    <property type="protein sequence ID" value="EFR87388.1"/>
    <property type="molecule type" value="Genomic_DNA"/>
</dbReference>
<keyword evidence="3" id="KW-0964">Secreted</keyword>
<evidence type="ECO:0000313" key="8">
    <source>
        <dbReference type="EMBL" id="EFR87388.1"/>
    </source>
</evidence>
<evidence type="ECO:0000256" key="6">
    <source>
        <dbReference type="SAM" id="Phobius"/>
    </source>
</evidence>
<evidence type="ECO:0000256" key="3">
    <source>
        <dbReference type="ARBA" id="ARBA00022525"/>
    </source>
</evidence>
<comment type="caution">
    <text evidence="8">The sequence shown here is derived from an EMBL/GenBank/DDBJ whole genome shotgun (WGS) entry which is preliminary data.</text>
</comment>
<feature type="domain" description="Gram-positive cocci surface proteins LPxTG" evidence="7">
    <location>
        <begin position="27"/>
        <end position="58"/>
    </location>
</feature>
<dbReference type="InterPro" id="IPR019931">
    <property type="entry name" value="LPXTG_anchor"/>
</dbReference>
<evidence type="ECO:0000256" key="5">
    <source>
        <dbReference type="ARBA" id="ARBA00023088"/>
    </source>
</evidence>
<evidence type="ECO:0000259" key="7">
    <source>
        <dbReference type="PROSITE" id="PS50847"/>
    </source>
</evidence>
<keyword evidence="6" id="KW-0812">Transmembrane</keyword>
<accession>A0ABN0BWA2</accession>
<evidence type="ECO:0000256" key="1">
    <source>
        <dbReference type="ARBA" id="ARBA00004168"/>
    </source>
</evidence>
<dbReference type="NCBIfam" id="TIGR01167">
    <property type="entry name" value="LPXTG_anchor"/>
    <property type="match status" value="1"/>
</dbReference>
<feature type="transmembrane region" description="Helical" evidence="6">
    <location>
        <begin position="37"/>
        <end position="56"/>
    </location>
</feature>
<reference evidence="8 9" key="1">
    <citation type="journal article" date="2010" name="Microbiol. Resour. Announc.">
        <title>Comparative genomics of the bacterial genus Listeria: Genome evolution is characterized by limited gene acquisition and limited gene loss.</title>
        <authorList>
            <person name="den Bakker H.C."/>
            <person name="Cummings C.A."/>
            <person name="Ferreira V."/>
            <person name="Vatta P."/>
            <person name="Orsi R.H."/>
            <person name="Degoricija L."/>
            <person name="Barker M."/>
            <person name="Petrauskene O."/>
            <person name="Furtado M.R."/>
            <person name="Wiedmann M."/>
        </authorList>
    </citation>
    <scope>NUCLEOTIDE SEQUENCE [LARGE SCALE GENOMIC DNA]</scope>
    <source>
        <strain evidence="8 9">FSL S4-120</strain>
    </source>
</reference>
<protein>
    <submittedName>
        <fullName evidence="8">Peptidoglycan binding protein</fullName>
    </submittedName>
</protein>
<proteinExistence type="predicted"/>
<evidence type="ECO:0000256" key="4">
    <source>
        <dbReference type="ARBA" id="ARBA00022729"/>
    </source>
</evidence>
<keyword evidence="6" id="KW-0472">Membrane</keyword>